<evidence type="ECO:0000256" key="1">
    <source>
        <dbReference type="ARBA" id="ARBA00004141"/>
    </source>
</evidence>
<sequence>MENVLGALGRRFKHSKGPFQNSIILVIIYGFEEFTRTQLLKCPCTNYFMYSLVMMVGPALFLLGLGFMMSGGFWQSILKTSRLQHVKERCNYRMKSLTRLFQPFLAPAAYIIIALLKGDFFVCSSSGSLSDSCYSNVEKMDILQKPTEQKLLNVHMQSQILGFGILIAATLFSLGLVCIRRCCFEDDALPNSDDFDELEKEILGNLFREKLHVAVEEDLKKRINDAFQVRTHRDVRDTFHKAKEALTAVNQLDNRNGRYNRLDLDDDETELQLMDSTHL</sequence>
<comment type="caution">
    <text evidence="10">The sequence shown here is derived from an EMBL/GenBank/DDBJ whole genome shotgun (WGS) entry which is preliminary data.</text>
</comment>
<dbReference type="Proteomes" id="UP001163046">
    <property type="component" value="Unassembled WGS sequence"/>
</dbReference>
<comment type="subcellular location">
    <subcellularLocation>
        <location evidence="1">Membrane</location>
        <topology evidence="1">Multi-pass membrane protein</topology>
    </subcellularLocation>
</comment>
<dbReference type="PANTHER" id="PTHR32261:SF1">
    <property type="entry name" value="CALCIUM HOMEOSTASIS MODULATOR PROTEIN"/>
    <property type="match status" value="1"/>
</dbReference>
<evidence type="ECO:0000313" key="10">
    <source>
        <dbReference type="EMBL" id="KAJ7339481.1"/>
    </source>
</evidence>
<organism evidence="10 11">
    <name type="scientific">Desmophyllum pertusum</name>
    <dbReference type="NCBI Taxonomy" id="174260"/>
    <lineage>
        <taxon>Eukaryota</taxon>
        <taxon>Metazoa</taxon>
        <taxon>Cnidaria</taxon>
        <taxon>Anthozoa</taxon>
        <taxon>Hexacorallia</taxon>
        <taxon>Scleractinia</taxon>
        <taxon>Caryophylliina</taxon>
        <taxon>Caryophylliidae</taxon>
        <taxon>Desmophyllum</taxon>
    </lineage>
</organism>
<dbReference type="GO" id="GO:1904669">
    <property type="term" value="P:ATP export"/>
    <property type="evidence" value="ECO:0007669"/>
    <property type="project" value="UniProtKB-ARBA"/>
</dbReference>
<evidence type="ECO:0000256" key="3">
    <source>
        <dbReference type="ARBA" id="ARBA00022448"/>
    </source>
</evidence>
<dbReference type="EMBL" id="MU827779">
    <property type="protein sequence ID" value="KAJ7339481.1"/>
    <property type="molecule type" value="Genomic_DNA"/>
</dbReference>
<evidence type="ECO:0000256" key="8">
    <source>
        <dbReference type="ARBA" id="ARBA00023303"/>
    </source>
</evidence>
<feature type="transmembrane region" description="Helical" evidence="9">
    <location>
        <begin position="160"/>
        <end position="179"/>
    </location>
</feature>
<evidence type="ECO:0000313" key="11">
    <source>
        <dbReference type="Proteomes" id="UP001163046"/>
    </source>
</evidence>
<dbReference type="GO" id="GO:0005261">
    <property type="term" value="F:monoatomic cation channel activity"/>
    <property type="evidence" value="ECO:0007669"/>
    <property type="project" value="TreeGrafter"/>
</dbReference>
<dbReference type="PANTHER" id="PTHR32261">
    <property type="entry name" value="CALCIUM HOMEOSTASIS MODULATOR PROTEIN"/>
    <property type="match status" value="1"/>
</dbReference>
<comment type="similarity">
    <text evidence="2">Belongs to the CALHM family.</text>
</comment>
<keyword evidence="11" id="KW-1185">Reference proteome</keyword>
<evidence type="ECO:0000256" key="9">
    <source>
        <dbReference type="SAM" id="Phobius"/>
    </source>
</evidence>
<keyword evidence="5 9" id="KW-1133">Transmembrane helix</keyword>
<dbReference type="AlphaFoldDB" id="A0A9W9YFQ2"/>
<dbReference type="Pfam" id="PF14798">
    <property type="entry name" value="Ca_hom_mod"/>
    <property type="match status" value="1"/>
</dbReference>
<dbReference type="OrthoDB" id="5953668at2759"/>
<dbReference type="GO" id="GO:0005886">
    <property type="term" value="C:plasma membrane"/>
    <property type="evidence" value="ECO:0007669"/>
    <property type="project" value="TreeGrafter"/>
</dbReference>
<dbReference type="InterPro" id="IPR029569">
    <property type="entry name" value="CALHM"/>
</dbReference>
<feature type="transmembrane region" description="Helical" evidence="9">
    <location>
        <begin position="96"/>
        <end position="116"/>
    </location>
</feature>
<evidence type="ECO:0000256" key="6">
    <source>
        <dbReference type="ARBA" id="ARBA00023065"/>
    </source>
</evidence>
<keyword evidence="7 9" id="KW-0472">Membrane</keyword>
<proteinExistence type="inferred from homology"/>
<keyword evidence="4 9" id="KW-0812">Transmembrane</keyword>
<keyword evidence="6" id="KW-0406">Ion transport</keyword>
<reference evidence="10" key="1">
    <citation type="submission" date="2023-01" db="EMBL/GenBank/DDBJ databases">
        <title>Genome assembly of the deep-sea coral Lophelia pertusa.</title>
        <authorList>
            <person name="Herrera S."/>
            <person name="Cordes E."/>
        </authorList>
    </citation>
    <scope>NUCLEOTIDE SEQUENCE</scope>
    <source>
        <strain evidence="10">USNM1676648</strain>
        <tissue evidence="10">Polyp</tissue>
    </source>
</reference>
<name>A0A9W9YFQ2_9CNID</name>
<feature type="transmembrane region" description="Helical" evidence="9">
    <location>
        <begin position="47"/>
        <end position="75"/>
    </location>
</feature>
<accession>A0A9W9YFQ2</accession>
<keyword evidence="8" id="KW-0407">Ion channel</keyword>
<protein>
    <submittedName>
        <fullName evidence="10">Family with sequence similarity 26 member F</fullName>
    </submittedName>
</protein>
<evidence type="ECO:0000256" key="7">
    <source>
        <dbReference type="ARBA" id="ARBA00023136"/>
    </source>
</evidence>
<evidence type="ECO:0000256" key="5">
    <source>
        <dbReference type="ARBA" id="ARBA00022989"/>
    </source>
</evidence>
<evidence type="ECO:0000256" key="4">
    <source>
        <dbReference type="ARBA" id="ARBA00022692"/>
    </source>
</evidence>
<gene>
    <name evidence="10" type="primary">FAM26F_1</name>
    <name evidence="10" type="ORF">OS493_005879</name>
</gene>
<keyword evidence="3" id="KW-0813">Transport</keyword>
<evidence type="ECO:0000256" key="2">
    <source>
        <dbReference type="ARBA" id="ARBA00008497"/>
    </source>
</evidence>